<comment type="subcellular location">
    <subcellularLocation>
        <location evidence="1">Membrane</location>
        <topology evidence="1">Multi-pass membrane protein</topology>
    </subcellularLocation>
</comment>
<dbReference type="InterPro" id="IPR017500">
    <property type="entry name" value="Phage_infect_YhgE_N"/>
</dbReference>
<evidence type="ECO:0000313" key="9">
    <source>
        <dbReference type="Proteomes" id="UP001161691"/>
    </source>
</evidence>
<feature type="transmembrane region" description="Helical" evidence="5">
    <location>
        <begin position="576"/>
        <end position="599"/>
    </location>
</feature>
<organism evidence="8 9">
    <name type="scientific">Cohnella hashimotonis</name>
    <dbReference type="NCBI Taxonomy" id="2826895"/>
    <lineage>
        <taxon>Bacteria</taxon>
        <taxon>Bacillati</taxon>
        <taxon>Bacillota</taxon>
        <taxon>Bacilli</taxon>
        <taxon>Bacillales</taxon>
        <taxon>Paenibacillaceae</taxon>
        <taxon>Cohnella</taxon>
    </lineage>
</organism>
<dbReference type="Pfam" id="PF12698">
    <property type="entry name" value="ABC2_membrane_3"/>
    <property type="match status" value="1"/>
</dbReference>
<dbReference type="Proteomes" id="UP001161691">
    <property type="component" value="Unassembled WGS sequence"/>
</dbReference>
<feature type="domain" description="ABC-2 type transporter transmembrane" evidence="7">
    <location>
        <begin position="32"/>
        <end position="164"/>
    </location>
</feature>
<evidence type="ECO:0000259" key="7">
    <source>
        <dbReference type="Pfam" id="PF12698"/>
    </source>
</evidence>
<feature type="transmembrane region" description="Helical" evidence="5">
    <location>
        <begin position="546"/>
        <end position="570"/>
    </location>
</feature>
<dbReference type="PANTHER" id="PTHR43077">
    <property type="entry name" value="TRANSPORT PERMEASE YVFS-RELATED"/>
    <property type="match status" value="1"/>
</dbReference>
<dbReference type="NCBIfam" id="TIGR03057">
    <property type="entry name" value="xxxLxxG_by_4"/>
    <property type="match status" value="4"/>
</dbReference>
<dbReference type="PANTHER" id="PTHR43077:SF5">
    <property type="entry name" value="PHAGE INFECTION PROTEIN"/>
    <property type="match status" value="1"/>
</dbReference>
<accession>A0ABT6TCV0</accession>
<gene>
    <name evidence="8" type="ORF">KB449_04160</name>
</gene>
<feature type="transmembrane region" description="Helical" evidence="5">
    <location>
        <begin position="664"/>
        <end position="684"/>
    </location>
</feature>
<evidence type="ECO:0000256" key="3">
    <source>
        <dbReference type="ARBA" id="ARBA00022989"/>
    </source>
</evidence>
<dbReference type="InterPro" id="IPR017501">
    <property type="entry name" value="Phage_infect_YhgE_C"/>
</dbReference>
<dbReference type="Gene3D" id="3.40.1710.10">
    <property type="entry name" value="abc type-2 transporter like domain"/>
    <property type="match status" value="1"/>
</dbReference>
<keyword evidence="3 5" id="KW-1133">Transmembrane helix</keyword>
<feature type="domain" description="ABC-2 type transporter transmembrane" evidence="6">
    <location>
        <begin position="539"/>
        <end position="650"/>
    </location>
</feature>
<evidence type="ECO:0000259" key="6">
    <source>
        <dbReference type="Pfam" id="PF01061"/>
    </source>
</evidence>
<evidence type="ECO:0000256" key="1">
    <source>
        <dbReference type="ARBA" id="ARBA00004141"/>
    </source>
</evidence>
<evidence type="ECO:0000256" key="4">
    <source>
        <dbReference type="ARBA" id="ARBA00023136"/>
    </source>
</evidence>
<dbReference type="RefSeq" id="WP_282907163.1">
    <property type="nucleotide sequence ID" value="NZ_JAGRPV010000001.1"/>
</dbReference>
<proteinExistence type="predicted"/>
<dbReference type="Pfam" id="PF01061">
    <property type="entry name" value="ABC2_membrane"/>
    <property type="match status" value="1"/>
</dbReference>
<protein>
    <submittedName>
        <fullName evidence="8">YhgE/Pip domain-containing protein</fullName>
    </submittedName>
</protein>
<name>A0ABT6TCV0_9BACL</name>
<reference evidence="8" key="1">
    <citation type="submission" date="2023-04" db="EMBL/GenBank/DDBJ databases">
        <title>Comparative genomic analysis of Cohnella hashimotonis sp. nov., isolated from the International Space Station.</title>
        <authorList>
            <person name="Venkateswaran K."/>
            <person name="Simpson A."/>
        </authorList>
    </citation>
    <scope>NUCLEOTIDE SEQUENCE</scope>
    <source>
        <strain evidence="8">F6_2S_P_1</strain>
    </source>
</reference>
<dbReference type="InterPro" id="IPR013525">
    <property type="entry name" value="ABC2_TM"/>
</dbReference>
<evidence type="ECO:0000256" key="2">
    <source>
        <dbReference type="ARBA" id="ARBA00022692"/>
    </source>
</evidence>
<feature type="transmembrane region" description="Helical" evidence="5">
    <location>
        <begin position="506"/>
        <end position="526"/>
    </location>
</feature>
<evidence type="ECO:0000313" key="8">
    <source>
        <dbReference type="EMBL" id="MDI4644138.1"/>
    </source>
</evidence>
<comment type="caution">
    <text evidence="8">The sequence shown here is derived from an EMBL/GenBank/DDBJ whole genome shotgun (WGS) entry which is preliminary data.</text>
</comment>
<dbReference type="NCBIfam" id="TIGR03062">
    <property type="entry name" value="pip_yhgE_Cterm"/>
    <property type="match status" value="1"/>
</dbReference>
<keyword evidence="2 5" id="KW-0812">Transmembrane</keyword>
<keyword evidence="4 5" id="KW-0472">Membrane</keyword>
<feature type="transmembrane region" description="Helical" evidence="5">
    <location>
        <begin position="606"/>
        <end position="623"/>
    </location>
</feature>
<sequence length="701" mass="71367">MGKFKAAGGVVAGEFKRLTGSKMAMISILGLALIPLMYSGMLIGAFWDPYGKLDRMPVAVVNEDKGASLNGQKLAAGSDLVEELKKNAEFKWVFTDEKDAMDGLADHRYSLAFVVPEDFSAKTATLQDDAPQQANVQYYVDDGWNYLTSRIGESAAEKLKADVGREVTKAYAKATLESVGQAASGFGDAADGAQKLADGAKDAAGGAKTLHDNLAKLADGSIKLQQGVGKLSGGAASLKSGAGTLAGGAAELDGGLKQLASAQGKLATGAAQADSAAGKLAAGAGGLAASADKLAAGAGQVEQGAAQVADGAGQLAEGLKQYAAAHPDDEMLQQLVAASQRVADGATKTQQGAATAAAGAERLSAGQRQLADGANQLHAGTASLSKGLGQFGARLGEAESGAARLTDGARKLSAGAGTLANGIESAGSGVGTVKSGATQLADGSASLEDGLHKLESGSSELGAKLQDASAEAGSVKSGDDQAAMFADPIAVSEHKLTDVPNYGTGMAPYFLALGLYVGVLMSTVILPLRDAAGKVKNGWTWYASKLLLFAPVVLLQVALADTVLIYGIGLKVPDVAAFYGISAVIALTYMTIVQFLVTLADTVGRFVAVVLLTLQLAASEGTYPKELLPQWLQAIGEWMPMTHAIEALRLALSGRSASLIGEQLLDLAAFAAVFVALTLGLFALRSRKIRPAQAQPGTLQA</sequence>
<dbReference type="EMBL" id="JAGRPV010000001">
    <property type="protein sequence ID" value="MDI4644138.1"/>
    <property type="molecule type" value="Genomic_DNA"/>
</dbReference>
<feature type="transmembrane region" description="Helical" evidence="5">
    <location>
        <begin position="24"/>
        <end position="47"/>
    </location>
</feature>
<dbReference type="Gene3D" id="1.10.287.950">
    <property type="entry name" value="Methyl-accepting chemotaxis protein"/>
    <property type="match status" value="1"/>
</dbReference>
<dbReference type="InterPro" id="IPR023908">
    <property type="entry name" value="xxxLxxG_rpt"/>
</dbReference>
<dbReference type="InterPro" id="IPR051328">
    <property type="entry name" value="T7SS_ABC-Transporter"/>
</dbReference>
<evidence type="ECO:0000256" key="5">
    <source>
        <dbReference type="SAM" id="Phobius"/>
    </source>
</evidence>
<keyword evidence="9" id="KW-1185">Reference proteome</keyword>
<dbReference type="NCBIfam" id="TIGR03061">
    <property type="entry name" value="pip_yhgE_Nterm"/>
    <property type="match status" value="1"/>
</dbReference>